<protein>
    <recommendedName>
        <fullName evidence="3">Ribosomal protein</fullName>
    </recommendedName>
</protein>
<name>A0AAV5VVX0_9BILA</name>
<dbReference type="AlphaFoldDB" id="A0AAV5VVX0"/>
<feature type="non-terminal residue" evidence="1">
    <location>
        <position position="1"/>
    </location>
</feature>
<evidence type="ECO:0000313" key="2">
    <source>
        <dbReference type="Proteomes" id="UP001432322"/>
    </source>
</evidence>
<reference evidence="1" key="1">
    <citation type="submission" date="2023-10" db="EMBL/GenBank/DDBJ databases">
        <title>Genome assembly of Pristionchus species.</title>
        <authorList>
            <person name="Yoshida K."/>
            <person name="Sommer R.J."/>
        </authorList>
    </citation>
    <scope>NUCLEOTIDE SEQUENCE</scope>
    <source>
        <strain evidence="1">RS5133</strain>
    </source>
</reference>
<comment type="caution">
    <text evidence="1">The sequence shown here is derived from an EMBL/GenBank/DDBJ whole genome shotgun (WGS) entry which is preliminary data.</text>
</comment>
<proteinExistence type="predicted"/>
<sequence length="75" mass="8898">NISFIRFVCFDILVLVKSKKIIKKLLDAFEVNNFNYSSSLRLAIWSCVMREDKDPSDIRFILKERLQSEKKAEQK</sequence>
<evidence type="ECO:0000313" key="1">
    <source>
        <dbReference type="EMBL" id="GMT23666.1"/>
    </source>
</evidence>
<evidence type="ECO:0008006" key="3">
    <source>
        <dbReference type="Google" id="ProtNLM"/>
    </source>
</evidence>
<feature type="non-terminal residue" evidence="1">
    <location>
        <position position="75"/>
    </location>
</feature>
<organism evidence="1 2">
    <name type="scientific">Pristionchus fissidentatus</name>
    <dbReference type="NCBI Taxonomy" id="1538716"/>
    <lineage>
        <taxon>Eukaryota</taxon>
        <taxon>Metazoa</taxon>
        <taxon>Ecdysozoa</taxon>
        <taxon>Nematoda</taxon>
        <taxon>Chromadorea</taxon>
        <taxon>Rhabditida</taxon>
        <taxon>Rhabditina</taxon>
        <taxon>Diplogasteromorpha</taxon>
        <taxon>Diplogasteroidea</taxon>
        <taxon>Neodiplogasteridae</taxon>
        <taxon>Pristionchus</taxon>
    </lineage>
</organism>
<keyword evidence="2" id="KW-1185">Reference proteome</keyword>
<gene>
    <name evidence="1" type="ORF">PFISCL1PPCAC_14963</name>
</gene>
<accession>A0AAV5VVX0</accession>
<dbReference type="EMBL" id="BTSY01000004">
    <property type="protein sequence ID" value="GMT23666.1"/>
    <property type="molecule type" value="Genomic_DNA"/>
</dbReference>
<dbReference type="Proteomes" id="UP001432322">
    <property type="component" value="Unassembled WGS sequence"/>
</dbReference>